<dbReference type="Proteomes" id="UP001152300">
    <property type="component" value="Unassembled WGS sequence"/>
</dbReference>
<organism evidence="1 2">
    <name type="scientific">Sclerotinia nivalis</name>
    <dbReference type="NCBI Taxonomy" id="352851"/>
    <lineage>
        <taxon>Eukaryota</taxon>
        <taxon>Fungi</taxon>
        <taxon>Dikarya</taxon>
        <taxon>Ascomycota</taxon>
        <taxon>Pezizomycotina</taxon>
        <taxon>Leotiomycetes</taxon>
        <taxon>Helotiales</taxon>
        <taxon>Sclerotiniaceae</taxon>
        <taxon>Sclerotinia</taxon>
    </lineage>
</organism>
<protein>
    <submittedName>
        <fullName evidence="1">Uncharacterized protein</fullName>
    </submittedName>
</protein>
<proteinExistence type="predicted"/>
<comment type="caution">
    <text evidence="1">The sequence shown here is derived from an EMBL/GenBank/DDBJ whole genome shotgun (WGS) entry which is preliminary data.</text>
</comment>
<evidence type="ECO:0000313" key="2">
    <source>
        <dbReference type="Proteomes" id="UP001152300"/>
    </source>
</evidence>
<dbReference type="EMBL" id="JAPEIS010000015">
    <property type="protein sequence ID" value="KAJ8059117.1"/>
    <property type="molecule type" value="Genomic_DNA"/>
</dbReference>
<accession>A0A9X0DEX7</accession>
<reference evidence="1" key="1">
    <citation type="submission" date="2022-11" db="EMBL/GenBank/DDBJ databases">
        <title>Genome Resource of Sclerotinia nivalis Strain SnTB1, a Plant Pathogen Isolated from American Ginseng.</title>
        <authorList>
            <person name="Fan S."/>
        </authorList>
    </citation>
    <scope>NUCLEOTIDE SEQUENCE</scope>
    <source>
        <strain evidence="1">SnTB1</strain>
    </source>
</reference>
<gene>
    <name evidence="1" type="ORF">OCU04_012094</name>
</gene>
<evidence type="ECO:0000313" key="1">
    <source>
        <dbReference type="EMBL" id="KAJ8059117.1"/>
    </source>
</evidence>
<dbReference type="AlphaFoldDB" id="A0A9X0DEX7"/>
<sequence>MRKVPQSSKGETLILHGASVNPILQEPRGFHNGRACMLTSVLHARVPERLIFTSSSRLYQLLLLGSGVEPVTGSLYQRCAVVQLCRRKLAN</sequence>
<name>A0A9X0DEX7_9HELO</name>
<keyword evidence="2" id="KW-1185">Reference proteome</keyword>